<proteinExistence type="inferred from homology"/>
<evidence type="ECO:0000313" key="7">
    <source>
        <dbReference type="EMBL" id="TGD70812.1"/>
    </source>
</evidence>
<dbReference type="PANTHER" id="PTHR30468">
    <property type="entry name" value="ALPHA-KETOGLUTARATE-DEPENDENT SULFONATE DIOXYGENASE"/>
    <property type="match status" value="1"/>
</dbReference>
<evidence type="ECO:0000256" key="1">
    <source>
        <dbReference type="ARBA" id="ARBA00005896"/>
    </source>
</evidence>
<protein>
    <submittedName>
        <fullName evidence="7">TauD/TfdA family dioxygenase</fullName>
    </submittedName>
</protein>
<dbReference type="Proteomes" id="UP000298050">
    <property type="component" value="Unassembled WGS sequence"/>
</dbReference>
<evidence type="ECO:0000259" key="6">
    <source>
        <dbReference type="Pfam" id="PF02668"/>
    </source>
</evidence>
<evidence type="ECO:0000256" key="5">
    <source>
        <dbReference type="ARBA" id="ARBA00023004"/>
    </source>
</evidence>
<dbReference type="GO" id="GO:0000908">
    <property type="term" value="F:taurine dioxygenase activity"/>
    <property type="evidence" value="ECO:0007669"/>
    <property type="project" value="TreeGrafter"/>
</dbReference>
<comment type="similarity">
    <text evidence="1">Belongs to the TfdA dioxygenase family.</text>
</comment>
<dbReference type="GO" id="GO:0046872">
    <property type="term" value="F:metal ion binding"/>
    <property type="evidence" value="ECO:0007669"/>
    <property type="project" value="UniProtKB-KW"/>
</dbReference>
<dbReference type="InterPro" id="IPR051323">
    <property type="entry name" value="AtsK-like"/>
</dbReference>
<dbReference type="EMBL" id="SRLE01000018">
    <property type="protein sequence ID" value="TGD70812.1"/>
    <property type="molecule type" value="Genomic_DNA"/>
</dbReference>
<dbReference type="PANTHER" id="PTHR30468:SF1">
    <property type="entry name" value="ALPHA-KETOGLUTARATE-DEPENDENT SULFONATE DIOXYGENASE"/>
    <property type="match status" value="1"/>
</dbReference>
<dbReference type="Gene3D" id="3.60.130.10">
    <property type="entry name" value="Clavaminate synthase-like"/>
    <property type="match status" value="1"/>
</dbReference>
<name>A0A4Z0LU39_9GAMM</name>
<keyword evidence="2" id="KW-0479">Metal-binding</keyword>
<dbReference type="AlphaFoldDB" id="A0A4Z0LU39"/>
<keyword evidence="8" id="KW-1185">Reference proteome</keyword>
<keyword evidence="3 7" id="KW-0223">Dioxygenase</keyword>
<dbReference type="InterPro" id="IPR003819">
    <property type="entry name" value="TauD/TfdA-like"/>
</dbReference>
<evidence type="ECO:0000256" key="3">
    <source>
        <dbReference type="ARBA" id="ARBA00022964"/>
    </source>
</evidence>
<accession>A0A4Z0LU39</accession>
<reference evidence="7 8" key="1">
    <citation type="submission" date="2019-04" db="EMBL/GenBank/DDBJ databases">
        <title>Taxonomy of novel Haliea sp. from mangrove soil of West Coast of India.</title>
        <authorList>
            <person name="Verma A."/>
            <person name="Kumar P."/>
            <person name="Krishnamurthi S."/>
        </authorList>
    </citation>
    <scope>NUCLEOTIDE SEQUENCE [LARGE SCALE GENOMIC DNA]</scope>
    <source>
        <strain evidence="7 8">SAOS-164</strain>
    </source>
</reference>
<gene>
    <name evidence="7" type="ORF">E4634_20615</name>
</gene>
<dbReference type="GO" id="GO:0005737">
    <property type="term" value="C:cytoplasm"/>
    <property type="evidence" value="ECO:0007669"/>
    <property type="project" value="TreeGrafter"/>
</dbReference>
<dbReference type="GO" id="GO:0006790">
    <property type="term" value="P:sulfur compound metabolic process"/>
    <property type="evidence" value="ECO:0007669"/>
    <property type="project" value="TreeGrafter"/>
</dbReference>
<organism evidence="7 8">
    <name type="scientific">Mangrovimicrobium sediminis</name>
    <dbReference type="NCBI Taxonomy" id="2562682"/>
    <lineage>
        <taxon>Bacteria</taxon>
        <taxon>Pseudomonadati</taxon>
        <taxon>Pseudomonadota</taxon>
        <taxon>Gammaproteobacteria</taxon>
        <taxon>Cellvibrionales</taxon>
        <taxon>Halieaceae</taxon>
        <taxon>Mangrovimicrobium</taxon>
    </lineage>
</organism>
<dbReference type="Pfam" id="PF02668">
    <property type="entry name" value="TauD"/>
    <property type="match status" value="1"/>
</dbReference>
<evidence type="ECO:0000256" key="2">
    <source>
        <dbReference type="ARBA" id="ARBA00022723"/>
    </source>
</evidence>
<dbReference type="SUPFAM" id="SSF51197">
    <property type="entry name" value="Clavaminate synthase-like"/>
    <property type="match status" value="1"/>
</dbReference>
<feature type="domain" description="TauD/TfdA-like" evidence="6">
    <location>
        <begin position="8"/>
        <end position="262"/>
    </location>
</feature>
<evidence type="ECO:0000313" key="8">
    <source>
        <dbReference type="Proteomes" id="UP000298050"/>
    </source>
</evidence>
<sequence>MSFESMALGPLIGSEVFATPEQLLQPGVGPALRSLLVERGVLVFREINLSDEQQVALAASMGALREEGEKNIFKITLDQNANERAEYLKGSWLWHIDGTHDSVPVFASLLSGRVLSATGGQTEFANSYAAYEALSPQMKERIGGLRVVHSFKTSMRNAGIAPTEANVAYWNSIPDRTHNLVWTHASGRKSLVIGCHADHVEGMDPAESAALLQELLTWATRPEFVYRHEWTPGDLLIWDNTGVLHRAEPYPLDSGREMHRTTLLGEEAFS</sequence>
<dbReference type="InterPro" id="IPR042098">
    <property type="entry name" value="TauD-like_sf"/>
</dbReference>
<dbReference type="RefSeq" id="WP_135446576.1">
    <property type="nucleotide sequence ID" value="NZ_SRLE01000018.1"/>
</dbReference>
<comment type="caution">
    <text evidence="7">The sequence shown here is derived from an EMBL/GenBank/DDBJ whole genome shotgun (WGS) entry which is preliminary data.</text>
</comment>
<keyword evidence="4" id="KW-0560">Oxidoreductase</keyword>
<keyword evidence="5" id="KW-0408">Iron</keyword>
<evidence type="ECO:0000256" key="4">
    <source>
        <dbReference type="ARBA" id="ARBA00023002"/>
    </source>
</evidence>
<dbReference type="OrthoDB" id="581608at2"/>